<gene>
    <name evidence="3" type="ORF">SCABRO_01367</name>
</gene>
<feature type="domain" description="Tll0287-like" evidence="2">
    <location>
        <begin position="43"/>
        <end position="166"/>
    </location>
</feature>
<dbReference type="EMBL" id="JRYO01000085">
    <property type="protein sequence ID" value="KHE92978.1"/>
    <property type="molecule type" value="Genomic_DNA"/>
</dbReference>
<dbReference type="InterPro" id="IPR021796">
    <property type="entry name" value="Tll0287-like_dom"/>
</dbReference>
<comment type="caution">
    <text evidence="3">The sequence shown here is derived from an EMBL/GenBank/DDBJ whole genome shotgun (WGS) entry which is preliminary data.</text>
</comment>
<evidence type="ECO:0000313" key="4">
    <source>
        <dbReference type="Proteomes" id="UP000030652"/>
    </source>
</evidence>
<sequence length="187" mass="21042">MVKKITGRFLISLATLYFMSVTVMAEESWGRDQFITPGDISIEKAVDRARQTVKMLDDMCKTFIVLITEEYVKDPTMFSAATLSKKVFFEMDKKGWYKASLIDATGTPNNPGNIPKNKFESDALEEITNGKSYYERVEKKQGKYYLMAATRVTAATEGCTACHPEKNLGDLLGAISYTLPLGRYIEQ</sequence>
<dbReference type="AlphaFoldDB" id="A0A0B0EPD2"/>
<dbReference type="Proteomes" id="UP000030652">
    <property type="component" value="Unassembled WGS sequence"/>
</dbReference>
<evidence type="ECO:0000313" key="3">
    <source>
        <dbReference type="EMBL" id="KHE92978.1"/>
    </source>
</evidence>
<feature type="chain" id="PRO_5002056715" description="Tll0287-like domain-containing protein" evidence="1">
    <location>
        <begin position="26"/>
        <end position="187"/>
    </location>
</feature>
<protein>
    <recommendedName>
        <fullName evidence="2">Tll0287-like domain-containing protein</fullName>
    </recommendedName>
</protein>
<name>A0A0B0EPD2_9BACT</name>
<proteinExistence type="predicted"/>
<evidence type="ECO:0000259" key="2">
    <source>
        <dbReference type="Pfam" id="PF11845"/>
    </source>
</evidence>
<evidence type="ECO:0000256" key="1">
    <source>
        <dbReference type="SAM" id="SignalP"/>
    </source>
</evidence>
<organism evidence="3 4">
    <name type="scientific">Candidatus Scalindua brodae</name>
    <dbReference type="NCBI Taxonomy" id="237368"/>
    <lineage>
        <taxon>Bacteria</taxon>
        <taxon>Pseudomonadati</taxon>
        <taxon>Planctomycetota</taxon>
        <taxon>Candidatus Brocadiia</taxon>
        <taxon>Candidatus Brocadiales</taxon>
        <taxon>Candidatus Scalinduaceae</taxon>
        <taxon>Candidatus Scalindua</taxon>
    </lineage>
</organism>
<dbReference type="eggNOG" id="COG0840">
    <property type="taxonomic scope" value="Bacteria"/>
</dbReference>
<feature type="signal peptide" evidence="1">
    <location>
        <begin position="1"/>
        <end position="25"/>
    </location>
</feature>
<keyword evidence="1" id="KW-0732">Signal</keyword>
<dbReference type="Pfam" id="PF11845">
    <property type="entry name" value="Tll0287-like"/>
    <property type="match status" value="1"/>
</dbReference>
<accession>A0A0B0EPD2</accession>
<reference evidence="3 4" key="1">
    <citation type="submission" date="2014-10" db="EMBL/GenBank/DDBJ databases">
        <title>Draft genome of anammox bacterium scalindua brodae, obtained using differential coverage binning of sequence data from two enrichment reactors.</title>
        <authorList>
            <person name="Speth D.R."/>
            <person name="Russ L."/>
            <person name="Kartal B."/>
            <person name="Op den Camp H.J."/>
            <person name="Dutilh B.E."/>
            <person name="Jetten M.S."/>
        </authorList>
    </citation>
    <scope>NUCLEOTIDE SEQUENCE [LARGE SCALE GENOMIC DNA]</scope>
    <source>
        <strain evidence="3">RU1</strain>
    </source>
</reference>